<organism evidence="1">
    <name type="scientific">marine sediment metagenome</name>
    <dbReference type="NCBI Taxonomy" id="412755"/>
    <lineage>
        <taxon>unclassified sequences</taxon>
        <taxon>metagenomes</taxon>
        <taxon>ecological metagenomes</taxon>
    </lineage>
</organism>
<gene>
    <name evidence="1" type="ORF">LCGC14_0873310</name>
</gene>
<sequence length="67" mass="7674">MSKLWKDFFIDCAFCGLAGVLPLMPVMPAEIICQQCGRTLYAHRLTSRVTPKSGMMPYIEYNKESRE</sequence>
<evidence type="ECO:0000313" key="1">
    <source>
        <dbReference type="EMBL" id="KKN26563.1"/>
    </source>
</evidence>
<comment type="caution">
    <text evidence="1">The sequence shown here is derived from an EMBL/GenBank/DDBJ whole genome shotgun (WGS) entry which is preliminary data.</text>
</comment>
<name>A0A0F9SB09_9ZZZZ</name>
<reference evidence="1" key="1">
    <citation type="journal article" date="2015" name="Nature">
        <title>Complex archaea that bridge the gap between prokaryotes and eukaryotes.</title>
        <authorList>
            <person name="Spang A."/>
            <person name="Saw J.H."/>
            <person name="Jorgensen S.L."/>
            <person name="Zaremba-Niedzwiedzka K."/>
            <person name="Martijn J."/>
            <person name="Lind A.E."/>
            <person name="van Eijk R."/>
            <person name="Schleper C."/>
            <person name="Guy L."/>
            <person name="Ettema T.J."/>
        </authorList>
    </citation>
    <scope>NUCLEOTIDE SEQUENCE</scope>
</reference>
<dbReference type="AlphaFoldDB" id="A0A0F9SB09"/>
<dbReference type="EMBL" id="LAZR01002709">
    <property type="protein sequence ID" value="KKN26563.1"/>
    <property type="molecule type" value="Genomic_DNA"/>
</dbReference>
<accession>A0A0F9SB09</accession>
<proteinExistence type="predicted"/>
<protein>
    <submittedName>
        <fullName evidence="1">Uncharacterized protein</fullName>
    </submittedName>
</protein>